<evidence type="ECO:0000313" key="3">
    <source>
        <dbReference type="EMBL" id="UYO61077.1"/>
    </source>
</evidence>
<dbReference type="InterPro" id="IPR005094">
    <property type="entry name" value="Endonuclease_MobA/VirD2"/>
</dbReference>
<name>A0ABY6H9B1_9FIRM</name>
<organism evidence="3 4">
    <name type="scientific">Acetobacterium wieringae</name>
    <dbReference type="NCBI Taxonomy" id="52694"/>
    <lineage>
        <taxon>Bacteria</taxon>
        <taxon>Bacillati</taxon>
        <taxon>Bacillota</taxon>
        <taxon>Clostridia</taxon>
        <taxon>Eubacteriales</taxon>
        <taxon>Eubacteriaceae</taxon>
        <taxon>Acetobacterium</taxon>
    </lineage>
</organism>
<accession>A0ABY6H9B1</accession>
<sequence length="430" mass="49460">MTVQMEFAGRNIHVQAEFLLSKRIYSDVTGREQKNDVIAYQIRQSFKPGEITPELANKIGYELGMRFTKGKHAFIVATHVDKAHIHNHVIYNSTSLDCTKKFRDFLGSGRAVQKVSDCLCIENGLSIIENPKRGKSHYGKWLGDKKPVSHSEKLRLAIDEILRKKPSDFEEFLSEIKLAGYEIKTGKYISFKSENQKKFIRLRSLGSGYSEEEIKAVIHGNKSFVDKKRVNKKSKSTVNLLVDIQAKLQAGKGAGYERWAKIFNLKQMAQTINYLTENNLLIYEDLEKKAQDITDNFNQLSAQINAVEKRMTEIASLKTHIINYSKTREVYTAYRKSGYSKKFYEEHTADLLLHKAAKVAFDNLESKKLPTVKDLQVEYSELLSAKKKAYVKYHSIKKEKQNILIAKANVDRLLGENYESDRKEKTQEQR</sequence>
<gene>
    <name evidence="3" type="ORF">LNN31_09785</name>
</gene>
<evidence type="ECO:0000313" key="4">
    <source>
        <dbReference type="Proteomes" id="UP001163550"/>
    </source>
</evidence>
<dbReference type="RefSeq" id="WP_263992350.1">
    <property type="nucleotide sequence ID" value="NZ_CP087994.1"/>
</dbReference>
<protein>
    <submittedName>
        <fullName evidence="3">Relaxase/mobilization nuclease domain-containing protein</fullName>
    </submittedName>
</protein>
<keyword evidence="4" id="KW-1185">Reference proteome</keyword>
<dbReference type="Proteomes" id="UP001163550">
    <property type="component" value="Chromosome"/>
</dbReference>
<dbReference type="EMBL" id="CP087994">
    <property type="protein sequence ID" value="UYO61077.1"/>
    <property type="molecule type" value="Genomic_DNA"/>
</dbReference>
<proteinExistence type="predicted"/>
<feature type="coiled-coil region" evidence="1">
    <location>
        <begin position="283"/>
        <end position="310"/>
    </location>
</feature>
<evidence type="ECO:0000259" key="2">
    <source>
        <dbReference type="Pfam" id="PF03432"/>
    </source>
</evidence>
<evidence type="ECO:0000256" key="1">
    <source>
        <dbReference type="SAM" id="Coils"/>
    </source>
</evidence>
<feature type="domain" description="MobA/VirD2-like nuclease" evidence="2">
    <location>
        <begin position="15"/>
        <end position="125"/>
    </location>
</feature>
<dbReference type="Pfam" id="PF03432">
    <property type="entry name" value="Relaxase"/>
    <property type="match status" value="1"/>
</dbReference>
<keyword evidence="1" id="KW-0175">Coiled coil</keyword>
<reference evidence="3" key="1">
    <citation type="submission" date="2021-11" db="EMBL/GenBank/DDBJ databases">
        <title>Isoprene-degrading acetogen.</title>
        <authorList>
            <person name="Yang Y."/>
            <person name="Jin H."/>
            <person name="Yan J."/>
        </authorList>
    </citation>
    <scope>NUCLEOTIDE SEQUENCE</scope>
    <source>
        <strain evidence="3">Berkeley</strain>
    </source>
</reference>